<dbReference type="PROSITE" id="PS50235">
    <property type="entry name" value="USP_3"/>
    <property type="match status" value="1"/>
</dbReference>
<dbReference type="SUPFAM" id="SSF52821">
    <property type="entry name" value="Rhodanese/Cell cycle control phosphatase"/>
    <property type="match status" value="1"/>
</dbReference>
<keyword evidence="3" id="KW-0833">Ubl conjugation pathway</keyword>
<feature type="region of interest" description="Disordered" evidence="4">
    <location>
        <begin position="461"/>
        <end position="488"/>
    </location>
</feature>
<dbReference type="InterPro" id="IPR001394">
    <property type="entry name" value="Peptidase_C19_UCH"/>
</dbReference>
<dbReference type="PANTHER" id="PTHR21646">
    <property type="entry name" value="UBIQUITIN CARBOXYL-TERMINAL HYDROLASE"/>
    <property type="match status" value="1"/>
</dbReference>
<dbReference type="PANTHER" id="PTHR21646:SF91">
    <property type="entry name" value="USP DOMAIN-CONTAINING PROTEIN"/>
    <property type="match status" value="1"/>
</dbReference>
<sequence>MPAAKEPTFTDLQYGTFDVLKQKCSKLHPSILRSVQSSKMSSEKVFKTMVKRSFDEANLKLREGNQEDAYELLRRCGEIGQLMLKKDDFSSFKRTPEAKDFHTLFTTTLSKIEELELCLDKRYQLQAEEKARTQGEQRRFRPDLVPDGRPPNSFSSIPANTISDGEIGLLVTPKQLAALVDAKSKSTKSVVVLDCRDDSERRSLFKYMDNGRITVVNIPASIVQPGCIAGKLVNQLPVNERGLLQRLKEADLVVLMESKHSPLTTDRTQLVKGSKAQMLFDAITLYNTQYSLKRRPTVLDGGFENWSMHYPMYTTAAQSDSLNDVTEQTNIGDSFAAEIARFRRQFSLNVDYPNLDYIPPPAVPSQLGDFILEMYNEPPIHYPEPRRVVQPPPPSRPTIPDRNLKPSSTIGRPPTPPSSVAENLETVKPAEVTAPVGQREVAEEGPVFVNEHALEVNEAPKLHDEVGEERQRPTIVNPPPAVLPAFDRSKKPIVSDDLSQNGTIAGNRADTVLYNAEESRAASGGSQHSKGLTSDAQHPPVHSASEPRLLGGARLRSASRPDDQPAAVPSRPSVPDRSMKPQDSSTEELNTRLVAIYRMMCDDISQRSTAGHVTPGCTGLYNQGNTCFMNATLQALSNSPPLREIFANRKFIRHVNRHNRFGTQGVISSVFGALIDSMWSGQYRAINPSQFLATFASSVNRDMGDRRQHDAQEFQIFLLGALHEDLNSVTIRKSIEQKNEGKDLVTAGREAWRNAHEFSRSPVNDVFQLQAVSILQCSVCHMQSPTFEEMTQGLTLELPDNRRQVSLSDSLRQHFAREILDGSSRWHCPRCRQMQVATKQTSIWRLPNLLVIHLKRFSPTATGWVKNEVAVDFPVNYLDLTDLMHPDTDAPPATYSLYAVTNHFGRMESGHYTSFARNSQTKQWLKFDDEVVSPLGVEGSVKTGAAYILFYARN</sequence>
<keyword evidence="3" id="KW-0645">Protease</keyword>
<dbReference type="InterPro" id="IPR018200">
    <property type="entry name" value="USP_CS"/>
</dbReference>
<dbReference type="EC" id="3.4.19.12" evidence="3"/>
<keyword evidence="3" id="KW-0788">Thiol protease</keyword>
<comment type="similarity">
    <text evidence="2 3">Belongs to the peptidase C19 family.</text>
</comment>
<dbReference type="Gene3D" id="3.40.250.10">
    <property type="entry name" value="Rhodanese-like domain"/>
    <property type="match status" value="1"/>
</dbReference>
<reference evidence="7" key="1">
    <citation type="submission" date="2022-11" db="UniProtKB">
        <authorList>
            <consortium name="WormBaseParasite"/>
        </authorList>
    </citation>
    <scope>IDENTIFICATION</scope>
</reference>
<dbReference type="InterPro" id="IPR050185">
    <property type="entry name" value="Ub_carboxyl-term_hydrolase"/>
</dbReference>
<dbReference type="WBParaSite" id="PSAMB.scaffold2158size24952.g16611.t1">
    <property type="protein sequence ID" value="PSAMB.scaffold2158size24952.g16611.t1"/>
    <property type="gene ID" value="PSAMB.scaffold2158size24952.g16611"/>
</dbReference>
<accession>A0A914VKJ0</accession>
<dbReference type="PROSITE" id="PS00972">
    <property type="entry name" value="USP_1"/>
    <property type="match status" value="1"/>
</dbReference>
<evidence type="ECO:0000313" key="7">
    <source>
        <dbReference type="WBParaSite" id="PSAMB.scaffold2158size24952.g16611.t1"/>
    </source>
</evidence>
<feature type="compositionally biased region" description="Basic and acidic residues" evidence="4">
    <location>
        <begin position="130"/>
        <end position="146"/>
    </location>
</feature>
<dbReference type="Pfam" id="PF00443">
    <property type="entry name" value="UCH"/>
    <property type="match status" value="1"/>
</dbReference>
<dbReference type="GO" id="GO:0004843">
    <property type="term" value="F:cysteine-type deubiquitinase activity"/>
    <property type="evidence" value="ECO:0007669"/>
    <property type="project" value="UniProtKB-UniRule"/>
</dbReference>
<dbReference type="AlphaFoldDB" id="A0A914VKJ0"/>
<dbReference type="Proteomes" id="UP000887566">
    <property type="component" value="Unplaced"/>
</dbReference>
<evidence type="ECO:0000256" key="3">
    <source>
        <dbReference type="RuleBase" id="RU366025"/>
    </source>
</evidence>
<dbReference type="Gene3D" id="1.20.58.80">
    <property type="entry name" value="Phosphotransferase system, lactose/cellobiose-type IIA subunit"/>
    <property type="match status" value="1"/>
</dbReference>
<evidence type="ECO:0000256" key="1">
    <source>
        <dbReference type="ARBA" id="ARBA00000707"/>
    </source>
</evidence>
<feature type="region of interest" description="Disordered" evidence="4">
    <location>
        <begin position="130"/>
        <end position="151"/>
    </location>
</feature>
<protein>
    <recommendedName>
        <fullName evidence="3">Ubiquitin carboxyl-terminal hydrolase</fullName>
        <ecNumber evidence="3">3.4.19.12</ecNumber>
    </recommendedName>
</protein>
<proteinExistence type="inferred from homology"/>
<feature type="region of interest" description="Disordered" evidence="4">
    <location>
        <begin position="382"/>
        <end position="424"/>
    </location>
</feature>
<keyword evidence="3" id="KW-0378">Hydrolase</keyword>
<dbReference type="CDD" id="cd02674">
    <property type="entry name" value="Peptidase_C19R"/>
    <property type="match status" value="1"/>
</dbReference>
<comment type="catalytic activity">
    <reaction evidence="1 3">
        <text>Thiol-dependent hydrolysis of ester, thioester, amide, peptide and isopeptide bonds formed by the C-terminal Gly of ubiquitin (a 76-residue protein attached to proteins as an intracellular targeting signal).</text>
        <dbReference type="EC" id="3.4.19.12"/>
    </reaction>
</comment>
<dbReference type="SUPFAM" id="SSF54001">
    <property type="entry name" value="Cysteine proteinases"/>
    <property type="match status" value="1"/>
</dbReference>
<keyword evidence="6" id="KW-1185">Reference proteome</keyword>
<feature type="domain" description="USP" evidence="5">
    <location>
        <begin position="618"/>
        <end position="954"/>
    </location>
</feature>
<dbReference type="Gene3D" id="3.90.70.10">
    <property type="entry name" value="Cysteine proteinases"/>
    <property type="match status" value="1"/>
</dbReference>
<feature type="compositionally biased region" description="Polar residues" evidence="4">
    <location>
        <begin position="524"/>
        <end position="536"/>
    </location>
</feature>
<dbReference type="InterPro" id="IPR028889">
    <property type="entry name" value="USP"/>
</dbReference>
<dbReference type="InterPro" id="IPR038765">
    <property type="entry name" value="Papain-like_cys_pep_sf"/>
</dbReference>
<feature type="region of interest" description="Disordered" evidence="4">
    <location>
        <begin position="518"/>
        <end position="588"/>
    </location>
</feature>
<organism evidence="6 7">
    <name type="scientific">Plectus sambesii</name>
    <dbReference type="NCBI Taxonomy" id="2011161"/>
    <lineage>
        <taxon>Eukaryota</taxon>
        <taxon>Metazoa</taxon>
        <taxon>Ecdysozoa</taxon>
        <taxon>Nematoda</taxon>
        <taxon>Chromadorea</taxon>
        <taxon>Plectida</taxon>
        <taxon>Plectina</taxon>
        <taxon>Plectoidea</taxon>
        <taxon>Plectidae</taxon>
        <taxon>Plectus</taxon>
    </lineage>
</organism>
<feature type="compositionally biased region" description="Basic and acidic residues" evidence="4">
    <location>
        <begin position="461"/>
        <end position="472"/>
    </location>
</feature>
<evidence type="ECO:0000256" key="2">
    <source>
        <dbReference type="ARBA" id="ARBA00009085"/>
    </source>
</evidence>
<evidence type="ECO:0000259" key="5">
    <source>
        <dbReference type="PROSITE" id="PS50235"/>
    </source>
</evidence>
<evidence type="ECO:0000256" key="4">
    <source>
        <dbReference type="SAM" id="MobiDB-lite"/>
    </source>
</evidence>
<evidence type="ECO:0000313" key="6">
    <source>
        <dbReference type="Proteomes" id="UP000887566"/>
    </source>
</evidence>
<dbReference type="GO" id="GO:0016579">
    <property type="term" value="P:protein deubiquitination"/>
    <property type="evidence" value="ECO:0007669"/>
    <property type="project" value="InterPro"/>
</dbReference>
<dbReference type="InterPro" id="IPR036873">
    <property type="entry name" value="Rhodanese-like_dom_sf"/>
</dbReference>
<dbReference type="GO" id="GO:0006508">
    <property type="term" value="P:proteolysis"/>
    <property type="evidence" value="ECO:0007669"/>
    <property type="project" value="UniProtKB-KW"/>
</dbReference>
<dbReference type="PROSITE" id="PS00973">
    <property type="entry name" value="USP_2"/>
    <property type="match status" value="1"/>
</dbReference>
<name>A0A914VKJ0_9BILA</name>